<feature type="domain" description="ABC3 transporter permease C-terminal" evidence="7">
    <location>
        <begin position="296"/>
        <end position="407"/>
    </location>
</feature>
<evidence type="ECO:0000313" key="8">
    <source>
        <dbReference type="EMBL" id="HEN13951.1"/>
    </source>
</evidence>
<reference evidence="8" key="1">
    <citation type="journal article" date="2020" name="mSystems">
        <title>Genome- and Community-Level Interaction Insights into Carbon Utilization and Element Cycling Functions of Hydrothermarchaeota in Hydrothermal Sediment.</title>
        <authorList>
            <person name="Zhou Z."/>
            <person name="Liu Y."/>
            <person name="Xu W."/>
            <person name="Pan J."/>
            <person name="Luo Z.H."/>
            <person name="Li M."/>
        </authorList>
    </citation>
    <scope>NUCLEOTIDE SEQUENCE [LARGE SCALE GENOMIC DNA]</scope>
    <source>
        <strain evidence="8">SpSt-339</strain>
    </source>
</reference>
<keyword evidence="5 6" id="KW-0472">Membrane</keyword>
<keyword evidence="3 6" id="KW-0812">Transmembrane</keyword>
<dbReference type="AlphaFoldDB" id="A0A7C2NUW3"/>
<keyword evidence="4 6" id="KW-1133">Transmembrane helix</keyword>
<protein>
    <submittedName>
        <fullName evidence="8">ABC transporter permease</fullName>
    </submittedName>
</protein>
<feature type="transmembrane region" description="Helical" evidence="6">
    <location>
        <begin position="333"/>
        <end position="360"/>
    </location>
</feature>
<evidence type="ECO:0000256" key="5">
    <source>
        <dbReference type="ARBA" id="ARBA00023136"/>
    </source>
</evidence>
<proteinExistence type="predicted"/>
<evidence type="ECO:0000256" key="1">
    <source>
        <dbReference type="ARBA" id="ARBA00004651"/>
    </source>
</evidence>
<evidence type="ECO:0000259" key="7">
    <source>
        <dbReference type="Pfam" id="PF02687"/>
    </source>
</evidence>
<comment type="caution">
    <text evidence="8">The sequence shown here is derived from an EMBL/GenBank/DDBJ whole genome shotgun (WGS) entry which is preliminary data.</text>
</comment>
<name>A0A7C2NUW3_9PLAN</name>
<gene>
    <name evidence="8" type="ORF">ENQ76_00585</name>
</gene>
<organism evidence="8">
    <name type="scientific">Schlesneria paludicola</name>
    <dbReference type="NCBI Taxonomy" id="360056"/>
    <lineage>
        <taxon>Bacteria</taxon>
        <taxon>Pseudomonadati</taxon>
        <taxon>Planctomycetota</taxon>
        <taxon>Planctomycetia</taxon>
        <taxon>Planctomycetales</taxon>
        <taxon>Planctomycetaceae</taxon>
        <taxon>Schlesneria</taxon>
    </lineage>
</organism>
<dbReference type="EMBL" id="DSOK01000016">
    <property type="protein sequence ID" value="HEN13951.1"/>
    <property type="molecule type" value="Genomic_DNA"/>
</dbReference>
<evidence type="ECO:0000256" key="4">
    <source>
        <dbReference type="ARBA" id="ARBA00022989"/>
    </source>
</evidence>
<sequence length="419" mass="46152">MNLIRLVLDNLFRNPLRTVFTSLATMIMVLVVTVVFSILSFLSEATTEKARNLKGIVTERWQIPSQMPGSYASSLVEGGPHRPGDLRVAPENSMVWSVYGGSIDPDPKNRSINTILFAFALEPRDLTEMMDGLDDLQGEEKARFDEVVAKLEQTKTGLIVGKERLALLGKKVGDRIKIYSFNYRGIDLEFDIVGEFPEGRYNPSAAMRVDYLQSAMDAWSRVNAGQLHPMAGKSLNLVWLRLQDRPTFDQVSDQILTNPAYSSPAVKFETASSGIATFLEAYRDLIWGMQWLLAPAILFTLSLVISNSISISVRERRLEFAILKVLGYRPWQILFLVLAEALTVGVLSGVISAGGTWLLVNHVLGGLKFPIAFFGVFYIAAAAWWWGAAIGAGTALAGSLGPAWSARTVRVADVFAKTA</sequence>
<evidence type="ECO:0000256" key="3">
    <source>
        <dbReference type="ARBA" id="ARBA00022692"/>
    </source>
</evidence>
<comment type="subcellular location">
    <subcellularLocation>
        <location evidence="1">Cell membrane</location>
        <topology evidence="1">Multi-pass membrane protein</topology>
    </subcellularLocation>
</comment>
<dbReference type="GO" id="GO:0005886">
    <property type="term" value="C:plasma membrane"/>
    <property type="evidence" value="ECO:0007669"/>
    <property type="project" value="UniProtKB-SubCell"/>
</dbReference>
<keyword evidence="2" id="KW-1003">Cell membrane</keyword>
<feature type="transmembrane region" description="Helical" evidence="6">
    <location>
        <begin position="367"/>
        <end position="386"/>
    </location>
</feature>
<dbReference type="InterPro" id="IPR003838">
    <property type="entry name" value="ABC3_permease_C"/>
</dbReference>
<dbReference type="PANTHER" id="PTHR43738">
    <property type="entry name" value="ABC TRANSPORTER, MEMBRANE PROTEIN"/>
    <property type="match status" value="1"/>
</dbReference>
<feature type="transmembrane region" description="Helical" evidence="6">
    <location>
        <begin position="20"/>
        <end position="42"/>
    </location>
</feature>
<evidence type="ECO:0000256" key="2">
    <source>
        <dbReference type="ARBA" id="ARBA00022475"/>
    </source>
</evidence>
<feature type="transmembrane region" description="Helical" evidence="6">
    <location>
        <begin position="291"/>
        <end position="313"/>
    </location>
</feature>
<dbReference type="Pfam" id="PF02687">
    <property type="entry name" value="FtsX"/>
    <property type="match status" value="1"/>
</dbReference>
<dbReference type="PANTHER" id="PTHR43738:SF3">
    <property type="entry name" value="ABC TRANSPORTER PERMEASE"/>
    <property type="match status" value="1"/>
</dbReference>
<evidence type="ECO:0000256" key="6">
    <source>
        <dbReference type="SAM" id="Phobius"/>
    </source>
</evidence>
<dbReference type="InterPro" id="IPR051125">
    <property type="entry name" value="ABC-4/HrtB_transporter"/>
</dbReference>
<accession>A0A7C2NUW3</accession>